<feature type="coiled-coil region" evidence="5">
    <location>
        <begin position="6"/>
        <end position="33"/>
    </location>
</feature>
<comment type="subcellular location">
    <subcellularLocation>
        <location evidence="1">Membrane</location>
    </subcellularLocation>
</comment>
<dbReference type="PROSITE" id="PS50111">
    <property type="entry name" value="CHEMOTAXIS_TRANSDUC_2"/>
    <property type="match status" value="1"/>
</dbReference>
<protein>
    <submittedName>
        <fullName evidence="7">Methyl-accepting chemotaxis protein</fullName>
    </submittedName>
</protein>
<organism evidence="7 8">
    <name type="scientific">Alkalimonas delamerensis</name>
    <dbReference type="NCBI Taxonomy" id="265981"/>
    <lineage>
        <taxon>Bacteria</taxon>
        <taxon>Pseudomonadati</taxon>
        <taxon>Pseudomonadota</taxon>
        <taxon>Gammaproteobacteria</taxon>
        <taxon>Alkalimonas</taxon>
    </lineage>
</organism>
<dbReference type="Pfam" id="PF00015">
    <property type="entry name" value="MCPsignal"/>
    <property type="match status" value="1"/>
</dbReference>
<dbReference type="Gene3D" id="1.10.287.950">
    <property type="entry name" value="Methyl-accepting chemotaxis protein"/>
    <property type="match status" value="1"/>
</dbReference>
<dbReference type="Proteomes" id="UP001236258">
    <property type="component" value="Unassembled WGS sequence"/>
</dbReference>
<keyword evidence="5" id="KW-0175">Coiled coil</keyword>
<dbReference type="EMBL" id="JAUZVY010000002">
    <property type="protein sequence ID" value="MDP4528497.1"/>
    <property type="molecule type" value="Genomic_DNA"/>
</dbReference>
<keyword evidence="8" id="KW-1185">Reference proteome</keyword>
<comment type="caution">
    <text evidence="7">The sequence shown here is derived from an EMBL/GenBank/DDBJ whole genome shotgun (WGS) entry which is preliminary data.</text>
</comment>
<reference evidence="7 8" key="1">
    <citation type="submission" date="2023-08" db="EMBL/GenBank/DDBJ databases">
        <authorList>
            <person name="Joshi A."/>
            <person name="Thite S."/>
        </authorList>
    </citation>
    <scope>NUCLEOTIDE SEQUENCE [LARGE SCALE GENOMIC DNA]</scope>
    <source>
        <strain evidence="7 8">1E1</strain>
    </source>
</reference>
<gene>
    <name evidence="7" type="ORF">Q3O59_05565</name>
</gene>
<sequence>MQAEAAMQLESELTQSKQTYQTLLQQIAELTDESHDSVVAINTTQNDAVSTLADSFTELKNLSEFQSNEIMKLLHSDKTESGETWMEDFAKDTAATLDKFVETTVHMSASSMGLVEQVDKINASVPDVLKALQDIDQIASQTNLLALNAAIEAARAGEAGRGFAVVADEVRSLSTRSAGFSEQIQKRLRLMAEQIQSLTKDIGEVAAQDVSYVMDAKKSVQHAMQQLVEKAGQDHIHAQHLSENTEVLQHTLHKAIRGLQFGDINSQNLTYTAESMHFIKQQLLELQRCDIAFTTADFAKQLDHVHAYRQTRSNPVSSTSVEGGDVDLF</sequence>
<evidence type="ECO:0000256" key="5">
    <source>
        <dbReference type="SAM" id="Coils"/>
    </source>
</evidence>
<comment type="similarity">
    <text evidence="3">Belongs to the methyl-accepting chemotaxis (MCP) protein family.</text>
</comment>
<feature type="domain" description="Methyl-accepting transducer" evidence="6">
    <location>
        <begin position="115"/>
        <end position="208"/>
    </location>
</feature>
<dbReference type="PANTHER" id="PTHR32089">
    <property type="entry name" value="METHYL-ACCEPTING CHEMOTAXIS PROTEIN MCPB"/>
    <property type="match status" value="1"/>
</dbReference>
<evidence type="ECO:0000256" key="2">
    <source>
        <dbReference type="ARBA" id="ARBA00023224"/>
    </source>
</evidence>
<proteinExistence type="inferred from homology"/>
<evidence type="ECO:0000256" key="4">
    <source>
        <dbReference type="PROSITE-ProRule" id="PRU00284"/>
    </source>
</evidence>
<evidence type="ECO:0000313" key="8">
    <source>
        <dbReference type="Proteomes" id="UP001236258"/>
    </source>
</evidence>
<evidence type="ECO:0000313" key="7">
    <source>
        <dbReference type="EMBL" id="MDP4528497.1"/>
    </source>
</evidence>
<dbReference type="PANTHER" id="PTHR32089:SF41">
    <property type="entry name" value="METHYL-ACCEPTING CHEMOTAXIS PROTEIN"/>
    <property type="match status" value="1"/>
</dbReference>
<evidence type="ECO:0000259" key="6">
    <source>
        <dbReference type="PROSITE" id="PS50111"/>
    </source>
</evidence>
<dbReference type="SMART" id="SM00283">
    <property type="entry name" value="MA"/>
    <property type="match status" value="1"/>
</dbReference>
<dbReference type="SUPFAM" id="SSF58104">
    <property type="entry name" value="Methyl-accepting chemotaxis protein (MCP) signaling domain"/>
    <property type="match status" value="1"/>
</dbReference>
<name>A0ABT9GNF2_9GAMM</name>
<evidence type="ECO:0000256" key="1">
    <source>
        <dbReference type="ARBA" id="ARBA00004370"/>
    </source>
</evidence>
<keyword evidence="2 4" id="KW-0807">Transducer</keyword>
<dbReference type="InterPro" id="IPR004090">
    <property type="entry name" value="Chemotax_Me-accpt_rcpt"/>
</dbReference>
<evidence type="ECO:0000256" key="3">
    <source>
        <dbReference type="ARBA" id="ARBA00029447"/>
    </source>
</evidence>
<dbReference type="InterPro" id="IPR004089">
    <property type="entry name" value="MCPsignal_dom"/>
</dbReference>
<accession>A0ABT9GNF2</accession>
<dbReference type="PRINTS" id="PR00260">
    <property type="entry name" value="CHEMTRNSDUCR"/>
</dbReference>